<dbReference type="InterPro" id="IPR037143">
    <property type="entry name" value="4-PPantetheinyl_Trfase_dom_sf"/>
</dbReference>
<feature type="domain" description="4'-phosphopantetheinyl transferase" evidence="3">
    <location>
        <begin position="128"/>
        <end position="230"/>
    </location>
</feature>
<dbReference type="PANTHER" id="PTHR12215:SF10">
    <property type="entry name" value="L-AMINOADIPATE-SEMIALDEHYDE DEHYDROGENASE-PHOSPHOPANTETHEINYL TRANSFERASE"/>
    <property type="match status" value="1"/>
</dbReference>
<gene>
    <name evidence="4" type="ORF">JW613_08365</name>
</gene>
<name>A0ABS3XSD6_9ACTN</name>
<dbReference type="PANTHER" id="PTHR12215">
    <property type="entry name" value="PHOSPHOPANTETHEINE TRANSFERASE"/>
    <property type="match status" value="1"/>
</dbReference>
<comment type="caution">
    <text evidence="4">The sequence shown here is derived from an EMBL/GenBank/DDBJ whole genome shotgun (WGS) entry which is preliminary data.</text>
</comment>
<evidence type="ECO:0000259" key="3">
    <source>
        <dbReference type="Pfam" id="PF01648"/>
    </source>
</evidence>
<evidence type="ECO:0000256" key="2">
    <source>
        <dbReference type="ARBA" id="ARBA00022679"/>
    </source>
</evidence>
<accession>A0ABS3XSD6</accession>
<dbReference type="GO" id="GO:0016740">
    <property type="term" value="F:transferase activity"/>
    <property type="evidence" value="ECO:0007669"/>
    <property type="project" value="UniProtKB-KW"/>
</dbReference>
<dbReference type="EMBL" id="JAFFZM010000004">
    <property type="protein sequence ID" value="MBO8198319.1"/>
    <property type="molecule type" value="Genomic_DNA"/>
</dbReference>
<comment type="similarity">
    <text evidence="1">Belongs to the P-Pant transferase superfamily. Gsp/Sfp/HetI/AcpT family.</text>
</comment>
<dbReference type="Proteomes" id="UP000721954">
    <property type="component" value="Unassembled WGS sequence"/>
</dbReference>
<sequence length="257" mass="27038">MTGPAAGDGAADVPRAHEVAVELLWLPGHVTAAREAADVLDAEERRRAAAFQDPVARERFVTSHVGLRLFLGAHLGTDPRTLVFTRQECGMPGCGRPHGRPAVAGRPEAHFSLSHAGDMALLALSSSPVGADIESEKLVRDGLERAGRRLHPDEQRALAALPTAVRAPAVLGCLVRKEAYLKGLGTGLAGGLGAHHVGLAERFAPAPAPRGPTDWVLRDVPVPEGYQAAVAVRHTDADGPCPVLRRTRRLTAAAQPS</sequence>
<protein>
    <submittedName>
        <fullName evidence="4">4'-phosphopantetheinyl transferase superfamily protein</fullName>
    </submittedName>
</protein>
<proteinExistence type="inferred from homology"/>
<dbReference type="GeneID" id="96258618"/>
<keyword evidence="5" id="KW-1185">Reference proteome</keyword>
<organism evidence="4 5">
    <name type="scientific">Streptomyces smyrnaeus</name>
    <dbReference type="NCBI Taxonomy" id="1387713"/>
    <lineage>
        <taxon>Bacteria</taxon>
        <taxon>Bacillati</taxon>
        <taxon>Actinomycetota</taxon>
        <taxon>Actinomycetes</taxon>
        <taxon>Kitasatosporales</taxon>
        <taxon>Streptomycetaceae</taxon>
        <taxon>Streptomyces</taxon>
    </lineage>
</organism>
<dbReference type="SUPFAM" id="SSF56214">
    <property type="entry name" value="4'-phosphopantetheinyl transferase"/>
    <property type="match status" value="2"/>
</dbReference>
<evidence type="ECO:0000256" key="1">
    <source>
        <dbReference type="ARBA" id="ARBA00010990"/>
    </source>
</evidence>
<reference evidence="4 5" key="1">
    <citation type="submission" date="2021-02" db="EMBL/GenBank/DDBJ databases">
        <title>Streptomyces spirodelae sp. nov., isolated from duckweed.</title>
        <authorList>
            <person name="Saimee Y."/>
            <person name="Duangmal K."/>
        </authorList>
    </citation>
    <scope>NUCLEOTIDE SEQUENCE [LARGE SCALE GENOMIC DNA]</scope>
    <source>
        <strain evidence="4 5">DSM 42105</strain>
    </source>
</reference>
<dbReference type="RefSeq" id="WP_209210072.1">
    <property type="nucleotide sequence ID" value="NZ_JAFFZM010000004.1"/>
</dbReference>
<dbReference type="InterPro" id="IPR050559">
    <property type="entry name" value="P-Pant_transferase_sf"/>
</dbReference>
<evidence type="ECO:0000313" key="4">
    <source>
        <dbReference type="EMBL" id="MBO8198319.1"/>
    </source>
</evidence>
<evidence type="ECO:0000313" key="5">
    <source>
        <dbReference type="Proteomes" id="UP000721954"/>
    </source>
</evidence>
<dbReference type="InterPro" id="IPR008278">
    <property type="entry name" value="4-PPantetheinyl_Trfase_dom"/>
</dbReference>
<dbReference type="Gene3D" id="3.90.470.20">
    <property type="entry name" value="4'-phosphopantetheinyl transferase domain"/>
    <property type="match status" value="1"/>
</dbReference>
<dbReference type="Pfam" id="PF01648">
    <property type="entry name" value="ACPS"/>
    <property type="match status" value="1"/>
</dbReference>
<keyword evidence="2 4" id="KW-0808">Transferase</keyword>